<comment type="cofactor">
    <cofactor evidence="1 3">
        <name>pyridoxal 5'-phosphate</name>
        <dbReference type="ChEBI" id="CHEBI:597326"/>
    </cofactor>
</comment>
<protein>
    <recommendedName>
        <fullName evidence="4">Orn/DAP/Arg decarboxylase 2 N-terminal domain-containing protein</fullName>
    </recommendedName>
</protein>
<dbReference type="EMBL" id="BSPL01000010">
    <property type="protein sequence ID" value="GLS69152.1"/>
    <property type="molecule type" value="Genomic_DNA"/>
</dbReference>
<accession>A0AA37TF99</accession>
<proteinExistence type="predicted"/>
<feature type="active site" description="Proton donor" evidence="3">
    <location>
        <position position="394"/>
    </location>
</feature>
<dbReference type="SUPFAM" id="SSF50621">
    <property type="entry name" value="Alanine racemase C-terminal domain-like"/>
    <property type="match status" value="1"/>
</dbReference>
<evidence type="ECO:0000256" key="3">
    <source>
        <dbReference type="PIRSR" id="PIRSR600183-50"/>
    </source>
</evidence>
<evidence type="ECO:0000256" key="1">
    <source>
        <dbReference type="ARBA" id="ARBA00001933"/>
    </source>
</evidence>
<name>A0AA37TF99_9HYPH</name>
<evidence type="ECO:0000259" key="4">
    <source>
        <dbReference type="Pfam" id="PF02784"/>
    </source>
</evidence>
<dbReference type="GO" id="GO:0009089">
    <property type="term" value="P:lysine biosynthetic process via diaminopimelate"/>
    <property type="evidence" value="ECO:0007669"/>
    <property type="project" value="TreeGrafter"/>
</dbReference>
<sequence length="459" mass="48524">MSVTLSAPLAARRARPGPPPLTPLLDPLIERVIRDTPECLHALVARHGSPLNIVWPHTVAGNVARMRCALSAERVDHAIFYGAKANKSQALIRAAVAAGVGVDVSSAAEFEDAVRAGAARICATGPAKTMLFLRQLAEAGALVAVDSLEELDDLVALLGPTGRARVLLRYRPRSAGRTRFGMAADAVLEGLRRVARAGARVAFEGFHLHLSGYDYASRAVAIAEVAALVEAAAGLGLPARLIDIGGGLPVRYVAPEAYAHYLAEQGPEHYGTGRVPGDFYPYGSALTAADWIAGLLQAPCRGTTVAGYLRSAGLQLALEPGRSLVDQAAISLFRVIRTKPIGDGTAIVFVEGSSFSACETWFASEFLVDPILLPAAARRPDAAPLRASIAGHSCLDGDVVSHRLLAFDSAPQAEDLLIYANTAGYQMDLLENEFHRHPMPARLVAGPSPDGAFIFVRDK</sequence>
<dbReference type="SUPFAM" id="SSF51419">
    <property type="entry name" value="PLP-binding barrel"/>
    <property type="match status" value="1"/>
</dbReference>
<reference evidence="6" key="1">
    <citation type="journal article" date="2019" name="Int. J. Syst. Evol. Microbiol.">
        <title>The Global Catalogue of Microorganisms (GCM) 10K type strain sequencing project: providing services to taxonomists for standard genome sequencing and annotation.</title>
        <authorList>
            <consortium name="The Broad Institute Genomics Platform"/>
            <consortium name="The Broad Institute Genome Sequencing Center for Infectious Disease"/>
            <person name="Wu L."/>
            <person name="Ma J."/>
        </authorList>
    </citation>
    <scope>NUCLEOTIDE SEQUENCE [LARGE SCALE GENOMIC DNA]</scope>
    <source>
        <strain evidence="6">NBRC 103632</strain>
    </source>
</reference>
<evidence type="ECO:0000313" key="6">
    <source>
        <dbReference type="Proteomes" id="UP001157440"/>
    </source>
</evidence>
<feature type="modified residue" description="N6-(pyridoxal phosphate)lysine" evidence="3">
    <location>
        <position position="84"/>
    </location>
</feature>
<dbReference type="PANTHER" id="PTHR43727">
    <property type="entry name" value="DIAMINOPIMELATE DECARBOXYLASE"/>
    <property type="match status" value="1"/>
</dbReference>
<organism evidence="5 6">
    <name type="scientific">Methylobacterium tardum</name>
    <dbReference type="NCBI Taxonomy" id="374432"/>
    <lineage>
        <taxon>Bacteria</taxon>
        <taxon>Pseudomonadati</taxon>
        <taxon>Pseudomonadota</taxon>
        <taxon>Alphaproteobacteria</taxon>
        <taxon>Hyphomicrobiales</taxon>
        <taxon>Methylobacteriaceae</taxon>
        <taxon>Methylobacterium</taxon>
    </lineage>
</organism>
<gene>
    <name evidence="5" type="ORF">GCM10007890_11640</name>
</gene>
<dbReference type="Gene3D" id="3.20.20.10">
    <property type="entry name" value="Alanine racemase"/>
    <property type="match status" value="1"/>
</dbReference>
<dbReference type="PANTHER" id="PTHR43727:SF2">
    <property type="entry name" value="GROUP IV DECARBOXYLASE"/>
    <property type="match status" value="1"/>
</dbReference>
<dbReference type="InterPro" id="IPR022644">
    <property type="entry name" value="De-COase2_N"/>
</dbReference>
<dbReference type="Pfam" id="PF02784">
    <property type="entry name" value="Orn_Arg_deC_N"/>
    <property type="match status" value="1"/>
</dbReference>
<feature type="domain" description="Orn/DAP/Arg decarboxylase 2 N-terminal" evidence="4">
    <location>
        <begin position="71"/>
        <end position="255"/>
    </location>
</feature>
<comment type="caution">
    <text evidence="5">The sequence shown here is derived from an EMBL/GenBank/DDBJ whole genome shotgun (WGS) entry which is preliminary data.</text>
</comment>
<dbReference type="PRINTS" id="PR01179">
    <property type="entry name" value="ODADCRBXLASE"/>
</dbReference>
<dbReference type="Gene3D" id="2.40.37.10">
    <property type="entry name" value="Lyase, Ornithine Decarboxylase, Chain A, domain 1"/>
    <property type="match status" value="1"/>
</dbReference>
<evidence type="ECO:0000313" key="5">
    <source>
        <dbReference type="EMBL" id="GLS69152.1"/>
    </source>
</evidence>
<dbReference type="InterPro" id="IPR009006">
    <property type="entry name" value="Ala_racemase/Decarboxylase_C"/>
</dbReference>
<dbReference type="GO" id="GO:0008836">
    <property type="term" value="F:diaminopimelate decarboxylase activity"/>
    <property type="evidence" value="ECO:0007669"/>
    <property type="project" value="TreeGrafter"/>
</dbReference>
<keyword evidence="6" id="KW-1185">Reference proteome</keyword>
<dbReference type="InterPro" id="IPR000183">
    <property type="entry name" value="Orn/DAP/Arg_de-COase"/>
</dbReference>
<evidence type="ECO:0000256" key="2">
    <source>
        <dbReference type="ARBA" id="ARBA00022898"/>
    </source>
</evidence>
<keyword evidence="2 3" id="KW-0663">Pyridoxal phosphate</keyword>
<dbReference type="Proteomes" id="UP001157440">
    <property type="component" value="Unassembled WGS sequence"/>
</dbReference>
<dbReference type="InterPro" id="IPR029066">
    <property type="entry name" value="PLP-binding_barrel"/>
</dbReference>
<dbReference type="AlphaFoldDB" id="A0AA37TF99"/>